<keyword evidence="2" id="KW-0548">Nucleotidyltransferase</keyword>
<evidence type="ECO:0000256" key="3">
    <source>
        <dbReference type="ARBA" id="ARBA00022722"/>
    </source>
</evidence>
<feature type="domain" description="Reverse transcriptase RNase H-like" evidence="8">
    <location>
        <begin position="110"/>
        <end position="153"/>
    </location>
</feature>
<evidence type="ECO:0000256" key="1">
    <source>
        <dbReference type="ARBA" id="ARBA00022679"/>
    </source>
</evidence>
<protein>
    <recommendedName>
        <fullName evidence="8">Reverse transcriptase RNase H-like domain-containing protein</fullName>
    </recommendedName>
</protein>
<keyword evidence="5" id="KW-0378">Hydrolase</keyword>
<evidence type="ECO:0000256" key="5">
    <source>
        <dbReference type="ARBA" id="ARBA00022801"/>
    </source>
</evidence>
<keyword evidence="1" id="KW-0808">Transferase</keyword>
<keyword evidence="3" id="KW-0540">Nuclease</keyword>
<name>A0A2I0J1Y9_PUNGR</name>
<dbReference type="AlphaFoldDB" id="A0A2I0J1Y9"/>
<reference evidence="9 10" key="1">
    <citation type="submission" date="2017-11" db="EMBL/GenBank/DDBJ databases">
        <title>De-novo sequencing of pomegranate (Punica granatum L.) genome.</title>
        <authorList>
            <person name="Akparov Z."/>
            <person name="Amiraslanov A."/>
            <person name="Hajiyeva S."/>
            <person name="Abbasov M."/>
            <person name="Kaur K."/>
            <person name="Hamwieh A."/>
            <person name="Solovyev V."/>
            <person name="Salamov A."/>
            <person name="Braich B."/>
            <person name="Kosarev P."/>
            <person name="Mahmoud A."/>
            <person name="Hajiyev E."/>
            <person name="Babayeva S."/>
            <person name="Izzatullayeva V."/>
            <person name="Mammadov A."/>
            <person name="Mammadov A."/>
            <person name="Sharifova S."/>
            <person name="Ojaghi J."/>
            <person name="Eynullazada K."/>
            <person name="Bayramov B."/>
            <person name="Abdulazimova A."/>
            <person name="Shahmuradov I."/>
        </authorList>
    </citation>
    <scope>NUCLEOTIDE SEQUENCE [LARGE SCALE GENOMIC DNA]</scope>
    <source>
        <strain evidence="10">cv. AG2017</strain>
        <tissue evidence="9">Leaf</tissue>
    </source>
</reference>
<evidence type="ECO:0000313" key="9">
    <source>
        <dbReference type="EMBL" id="PKI49930.1"/>
    </source>
</evidence>
<accession>A0A2I0J1Y9</accession>
<dbReference type="GO" id="GO:0003964">
    <property type="term" value="F:RNA-directed DNA polymerase activity"/>
    <property type="evidence" value="ECO:0007669"/>
    <property type="project" value="UniProtKB-KW"/>
</dbReference>
<dbReference type="SUPFAM" id="SSF56672">
    <property type="entry name" value="DNA/RNA polymerases"/>
    <property type="match status" value="1"/>
</dbReference>
<feature type="region of interest" description="Disordered" evidence="7">
    <location>
        <begin position="1"/>
        <end position="29"/>
    </location>
</feature>
<evidence type="ECO:0000256" key="4">
    <source>
        <dbReference type="ARBA" id="ARBA00022759"/>
    </source>
</evidence>
<dbReference type="PANTHER" id="PTHR35046:SF9">
    <property type="entry name" value="RNA-DIRECTED DNA POLYMERASE"/>
    <property type="match status" value="1"/>
</dbReference>
<dbReference type="Pfam" id="PF17917">
    <property type="entry name" value="RT_RNaseH"/>
    <property type="match status" value="1"/>
</dbReference>
<dbReference type="Proteomes" id="UP000233551">
    <property type="component" value="Unassembled WGS sequence"/>
</dbReference>
<dbReference type="GO" id="GO:0004519">
    <property type="term" value="F:endonuclease activity"/>
    <property type="evidence" value="ECO:0007669"/>
    <property type="project" value="UniProtKB-KW"/>
</dbReference>
<dbReference type="GO" id="GO:0016787">
    <property type="term" value="F:hydrolase activity"/>
    <property type="evidence" value="ECO:0007669"/>
    <property type="project" value="UniProtKB-KW"/>
</dbReference>
<sequence>MVMRDNGESVTDDDDSNIDDMSPLEDVSNEEYLAPDALTLMEYEDVFPEEIPPGLSPIRGIEHQIDFVPSATIPNRLAYRSNPDETNEIQRQKYTFCTDKLVYLGFVVSAQGIQIDEEKEGRPIAYFSEKLSGAALNYPTYDKELYALVRALET</sequence>
<evidence type="ECO:0000313" key="10">
    <source>
        <dbReference type="Proteomes" id="UP000233551"/>
    </source>
</evidence>
<organism evidence="9 10">
    <name type="scientific">Punica granatum</name>
    <name type="common">Pomegranate</name>
    <dbReference type="NCBI Taxonomy" id="22663"/>
    <lineage>
        <taxon>Eukaryota</taxon>
        <taxon>Viridiplantae</taxon>
        <taxon>Streptophyta</taxon>
        <taxon>Embryophyta</taxon>
        <taxon>Tracheophyta</taxon>
        <taxon>Spermatophyta</taxon>
        <taxon>Magnoliopsida</taxon>
        <taxon>eudicotyledons</taxon>
        <taxon>Gunneridae</taxon>
        <taxon>Pentapetalae</taxon>
        <taxon>rosids</taxon>
        <taxon>malvids</taxon>
        <taxon>Myrtales</taxon>
        <taxon>Lythraceae</taxon>
        <taxon>Punica</taxon>
    </lineage>
</organism>
<keyword evidence="6" id="KW-0695">RNA-directed DNA polymerase</keyword>
<keyword evidence="4" id="KW-0255">Endonuclease</keyword>
<evidence type="ECO:0000259" key="8">
    <source>
        <dbReference type="Pfam" id="PF17917"/>
    </source>
</evidence>
<dbReference type="InterPro" id="IPR043502">
    <property type="entry name" value="DNA/RNA_pol_sf"/>
</dbReference>
<keyword evidence="10" id="KW-1185">Reference proteome</keyword>
<dbReference type="InterPro" id="IPR041373">
    <property type="entry name" value="RT_RNaseH"/>
</dbReference>
<gene>
    <name evidence="9" type="ORF">CRG98_029672</name>
</gene>
<evidence type="ECO:0000256" key="2">
    <source>
        <dbReference type="ARBA" id="ARBA00022695"/>
    </source>
</evidence>
<comment type="caution">
    <text evidence="9">The sequence shown here is derived from an EMBL/GenBank/DDBJ whole genome shotgun (WGS) entry which is preliminary data.</text>
</comment>
<dbReference type="PANTHER" id="PTHR35046">
    <property type="entry name" value="ZINC KNUCKLE (CCHC-TYPE) FAMILY PROTEIN"/>
    <property type="match status" value="1"/>
</dbReference>
<evidence type="ECO:0000256" key="6">
    <source>
        <dbReference type="ARBA" id="ARBA00022918"/>
    </source>
</evidence>
<dbReference type="EMBL" id="PGOL01002173">
    <property type="protein sequence ID" value="PKI49930.1"/>
    <property type="molecule type" value="Genomic_DNA"/>
</dbReference>
<evidence type="ECO:0000256" key="7">
    <source>
        <dbReference type="SAM" id="MobiDB-lite"/>
    </source>
</evidence>
<proteinExistence type="predicted"/>